<organism evidence="2 3">
    <name type="scientific">Metabacillus herbersteinensis</name>
    <dbReference type="NCBI Taxonomy" id="283816"/>
    <lineage>
        <taxon>Bacteria</taxon>
        <taxon>Bacillati</taxon>
        <taxon>Bacillota</taxon>
        <taxon>Bacilli</taxon>
        <taxon>Bacillales</taxon>
        <taxon>Bacillaceae</taxon>
        <taxon>Metabacillus</taxon>
    </lineage>
</organism>
<sequence>MENNSKIGNVGIAVFLVIFIGILAFLESPQMLEKEDISASFPVVASETDTPVSDETEEEKVISSHIPILESRLVDRTEVDGYIVETFQEYEVYKNENGEVLESVATENFDYIRYKK</sequence>
<keyword evidence="1" id="KW-1133">Transmembrane helix</keyword>
<keyword evidence="1" id="KW-0472">Membrane</keyword>
<dbReference type="Proteomes" id="UP001589854">
    <property type="component" value="Unassembled WGS sequence"/>
</dbReference>
<reference evidence="2 3" key="1">
    <citation type="submission" date="2024-09" db="EMBL/GenBank/DDBJ databases">
        <authorList>
            <person name="Sun Q."/>
            <person name="Mori K."/>
        </authorList>
    </citation>
    <scope>NUCLEOTIDE SEQUENCE [LARGE SCALE GENOMIC DNA]</scope>
    <source>
        <strain evidence="2 3">CCM 7228</strain>
    </source>
</reference>
<gene>
    <name evidence="2" type="ORF">ACFFIX_11405</name>
</gene>
<protein>
    <recommendedName>
        <fullName evidence="4">Membrane protein insertase YidC</fullName>
    </recommendedName>
</protein>
<evidence type="ECO:0000256" key="1">
    <source>
        <dbReference type="SAM" id="Phobius"/>
    </source>
</evidence>
<keyword evidence="1" id="KW-0812">Transmembrane</keyword>
<name>A0ABV6GEE8_9BACI</name>
<proteinExistence type="predicted"/>
<accession>A0ABV6GEE8</accession>
<feature type="transmembrane region" description="Helical" evidence="1">
    <location>
        <begin position="6"/>
        <end position="26"/>
    </location>
</feature>
<evidence type="ECO:0008006" key="4">
    <source>
        <dbReference type="Google" id="ProtNLM"/>
    </source>
</evidence>
<evidence type="ECO:0000313" key="3">
    <source>
        <dbReference type="Proteomes" id="UP001589854"/>
    </source>
</evidence>
<keyword evidence="3" id="KW-1185">Reference proteome</keyword>
<comment type="caution">
    <text evidence="2">The sequence shown here is derived from an EMBL/GenBank/DDBJ whole genome shotgun (WGS) entry which is preliminary data.</text>
</comment>
<evidence type="ECO:0000313" key="2">
    <source>
        <dbReference type="EMBL" id="MFC0272057.1"/>
    </source>
</evidence>
<dbReference type="EMBL" id="JBHLVO010000008">
    <property type="protein sequence ID" value="MFC0272057.1"/>
    <property type="molecule type" value="Genomic_DNA"/>
</dbReference>